<name>A0A7C4ARR1_9BACT</name>
<dbReference type="GO" id="GO:0009055">
    <property type="term" value="F:electron transfer activity"/>
    <property type="evidence" value="ECO:0007669"/>
    <property type="project" value="InterPro"/>
</dbReference>
<keyword evidence="1" id="KW-0813">Transport</keyword>
<comment type="caution">
    <text evidence="8">The sequence shown here is derived from an EMBL/GenBank/DDBJ whole genome shotgun (WGS) entry which is preliminary data.</text>
</comment>
<dbReference type="PANTHER" id="PTHR35038">
    <property type="entry name" value="DISSIMILATORY SULFITE REDUCTASE SIRA"/>
    <property type="match status" value="1"/>
</dbReference>
<dbReference type="EMBL" id="DTGT01000185">
    <property type="protein sequence ID" value="HGH60843.1"/>
    <property type="molecule type" value="Genomic_DNA"/>
</dbReference>
<evidence type="ECO:0000313" key="8">
    <source>
        <dbReference type="EMBL" id="HGH60843.1"/>
    </source>
</evidence>
<dbReference type="PANTHER" id="PTHR35038:SF8">
    <property type="entry name" value="C-TYPE POLYHEME CYTOCHROME OMCC"/>
    <property type="match status" value="1"/>
</dbReference>
<dbReference type="GO" id="GO:0020037">
    <property type="term" value="F:heme binding"/>
    <property type="evidence" value="ECO:0007669"/>
    <property type="project" value="InterPro"/>
</dbReference>
<evidence type="ECO:0000256" key="3">
    <source>
        <dbReference type="ARBA" id="ARBA00022723"/>
    </source>
</evidence>
<organism evidence="8">
    <name type="scientific">Desulfomonile tiedjei</name>
    <dbReference type="NCBI Taxonomy" id="2358"/>
    <lineage>
        <taxon>Bacteria</taxon>
        <taxon>Pseudomonadati</taxon>
        <taxon>Thermodesulfobacteriota</taxon>
        <taxon>Desulfomonilia</taxon>
        <taxon>Desulfomonilales</taxon>
        <taxon>Desulfomonilaceae</taxon>
        <taxon>Desulfomonile</taxon>
    </lineage>
</organism>
<dbReference type="AlphaFoldDB" id="A0A7C4ARR1"/>
<keyword evidence="6" id="KW-0408">Iron</keyword>
<dbReference type="Gene3D" id="3.90.10.10">
    <property type="entry name" value="Cytochrome C3"/>
    <property type="match status" value="4"/>
</dbReference>
<proteinExistence type="predicted"/>
<evidence type="ECO:0000256" key="6">
    <source>
        <dbReference type="ARBA" id="ARBA00023004"/>
    </source>
</evidence>
<dbReference type="GO" id="GO:0046872">
    <property type="term" value="F:metal ion binding"/>
    <property type="evidence" value="ECO:0007669"/>
    <property type="project" value="UniProtKB-KW"/>
</dbReference>
<feature type="domain" description="Class III cytochrome C" evidence="7">
    <location>
        <begin position="482"/>
        <end position="556"/>
    </location>
</feature>
<dbReference type="CDD" id="cd08168">
    <property type="entry name" value="Cytochrom_C3"/>
    <property type="match status" value="4"/>
</dbReference>
<dbReference type="Pfam" id="PF02085">
    <property type="entry name" value="Cytochrom_CIII"/>
    <property type="match status" value="3"/>
</dbReference>
<gene>
    <name evidence="8" type="ORF">ENV54_06040</name>
</gene>
<dbReference type="InterPro" id="IPR020942">
    <property type="entry name" value="Cyt_c_III_dom"/>
</dbReference>
<dbReference type="SUPFAM" id="SSF48695">
    <property type="entry name" value="Multiheme cytochromes"/>
    <property type="match status" value="1"/>
</dbReference>
<reference evidence="8" key="1">
    <citation type="journal article" date="2020" name="mSystems">
        <title>Genome- and Community-Level Interaction Insights into Carbon Utilization and Element Cycling Functions of Hydrothermarchaeota in Hydrothermal Sediment.</title>
        <authorList>
            <person name="Zhou Z."/>
            <person name="Liu Y."/>
            <person name="Xu W."/>
            <person name="Pan J."/>
            <person name="Luo Z.H."/>
            <person name="Li M."/>
        </authorList>
    </citation>
    <scope>NUCLEOTIDE SEQUENCE [LARGE SCALE GENOMIC DNA]</scope>
    <source>
        <strain evidence="8">SpSt-769</strain>
    </source>
</reference>
<accession>A0A7C4ARR1</accession>
<evidence type="ECO:0000256" key="4">
    <source>
        <dbReference type="ARBA" id="ARBA00022729"/>
    </source>
</evidence>
<keyword evidence="2" id="KW-0349">Heme</keyword>
<keyword evidence="5" id="KW-0249">Electron transport</keyword>
<evidence type="ECO:0000259" key="7">
    <source>
        <dbReference type="Pfam" id="PF02085"/>
    </source>
</evidence>
<evidence type="ECO:0000256" key="1">
    <source>
        <dbReference type="ARBA" id="ARBA00022448"/>
    </source>
</evidence>
<feature type="domain" description="Class III cytochrome C" evidence="7">
    <location>
        <begin position="326"/>
        <end position="404"/>
    </location>
</feature>
<dbReference type="InterPro" id="IPR051829">
    <property type="entry name" value="Multiheme_Cytochr_ET"/>
</dbReference>
<evidence type="ECO:0000256" key="5">
    <source>
        <dbReference type="ARBA" id="ARBA00022982"/>
    </source>
</evidence>
<dbReference type="InterPro" id="IPR036280">
    <property type="entry name" value="Multihaem_cyt_sf"/>
</dbReference>
<feature type="domain" description="Class III cytochrome C" evidence="7">
    <location>
        <begin position="52"/>
        <end position="146"/>
    </location>
</feature>
<keyword evidence="3" id="KW-0479">Metal-binding</keyword>
<evidence type="ECO:0000256" key="2">
    <source>
        <dbReference type="ARBA" id="ARBA00022617"/>
    </source>
</evidence>
<sequence>MQRIHITTSSLIASLCSIFLVGFLGLDVACGTTTDRPPVLEKSLILLLPQNPLGTLQRPQVVFNHDLHTSTLREYGQTECTACHITEETTSSGKVGVFRFPKTAVDPANTTAFMKANHNECVSCHRKMRAEGRKSGPDIGMCGKCHVKTSPLQKTQWAWQPIFNYVAHAKHVSNMQTYKIGPEFSIVHGLNVDPASVAEGKRCELCHHVADEKTKKPVYKKDCENACGACHKAQDEKNVRSLKKVVHSACITCHMKTHEAIKKTGDIRSQRKWGPYDCKGCHGEHKAPTREEIQQLPRLVRGQKDVMDLSFSLPQDPLQTPPLPLVRMKAVPFNHKLHEPRAEFCSTCHHHSLEKCVNCHPLGADAKKGGGVSYERAYHTATAREACAGCHNTEKQKVTCAGCHSRRENELPQSSCQTCHKGPVNGNWPESAAISDVLDPQKAPEKIKIRTLQKEFEPVDFQHGKIIKRLIAISNQNPLSKWFHSGNQQTLCESCHHHTPPNAENIAPKCVSCHGKSFDPATLGRPGTLAAYHRQCMECHENMKQKPLSLECTKCHAEKGKGTATALTTGGIDHTKRP</sequence>
<keyword evidence="4" id="KW-0732">Signal</keyword>
<protein>
    <recommendedName>
        <fullName evidence="7">Class III cytochrome C domain-containing protein</fullName>
    </recommendedName>
</protein>